<dbReference type="InParanoid" id="A0A3N1G9Q9"/>
<keyword evidence="6" id="KW-0472">Membrane</keyword>
<evidence type="ECO:0000256" key="6">
    <source>
        <dbReference type="ARBA" id="ARBA00023136"/>
    </source>
</evidence>
<evidence type="ECO:0000313" key="8">
    <source>
        <dbReference type="Proteomes" id="UP000276232"/>
    </source>
</evidence>
<dbReference type="RefSeq" id="WP_123380948.1">
    <property type="nucleotide sequence ID" value="NZ_RJKN01000008.1"/>
</dbReference>
<evidence type="ECO:0000256" key="2">
    <source>
        <dbReference type="ARBA" id="ARBA00006679"/>
    </source>
</evidence>
<keyword evidence="5" id="KW-1133">Transmembrane helix</keyword>
<comment type="caution">
    <text evidence="7">The sequence shown here is derived from an EMBL/GenBank/DDBJ whole genome shotgun (WGS) entry which is preliminary data.</text>
</comment>
<evidence type="ECO:0000256" key="3">
    <source>
        <dbReference type="ARBA" id="ARBA00022475"/>
    </source>
</evidence>
<evidence type="ECO:0000256" key="4">
    <source>
        <dbReference type="ARBA" id="ARBA00022692"/>
    </source>
</evidence>
<keyword evidence="4" id="KW-0812">Transmembrane</keyword>
<keyword evidence="8" id="KW-1185">Reference proteome</keyword>
<dbReference type="Pfam" id="PF07681">
    <property type="entry name" value="DoxX"/>
    <property type="match status" value="1"/>
</dbReference>
<dbReference type="Proteomes" id="UP000276232">
    <property type="component" value="Unassembled WGS sequence"/>
</dbReference>
<comment type="similarity">
    <text evidence="2">Belongs to the DoxX family.</text>
</comment>
<evidence type="ECO:0000313" key="7">
    <source>
        <dbReference type="EMBL" id="ROP26941.1"/>
    </source>
</evidence>
<dbReference type="PANTHER" id="PTHR33452">
    <property type="entry name" value="OXIDOREDUCTASE CATD-RELATED"/>
    <property type="match status" value="1"/>
</dbReference>
<proteinExistence type="inferred from homology"/>
<evidence type="ECO:0000256" key="5">
    <source>
        <dbReference type="ARBA" id="ARBA00022989"/>
    </source>
</evidence>
<keyword evidence="3" id="KW-1003">Cell membrane</keyword>
<gene>
    <name evidence="7" type="ORF">EDC03_2869</name>
</gene>
<dbReference type="InterPro" id="IPR032808">
    <property type="entry name" value="DoxX"/>
</dbReference>
<dbReference type="AlphaFoldDB" id="A0A3N1G9Q9"/>
<accession>A0A3N1G9Q9</accession>
<reference evidence="7 8" key="1">
    <citation type="journal article" date="2015" name="Stand. Genomic Sci.">
        <title>Genomic Encyclopedia of Bacterial and Archaeal Type Strains, Phase III: the genomes of soil and plant-associated and newly described type strains.</title>
        <authorList>
            <person name="Whitman W.B."/>
            <person name="Woyke T."/>
            <person name="Klenk H.P."/>
            <person name="Zhou Y."/>
            <person name="Lilburn T.G."/>
            <person name="Beck B.J."/>
            <person name="De Vos P."/>
            <person name="Vandamme P."/>
            <person name="Eisen J.A."/>
            <person name="Garrity G."/>
            <person name="Hugenholtz P."/>
            <person name="Kyrpides N.C."/>
        </authorList>
    </citation>
    <scope>NUCLEOTIDE SEQUENCE [LARGE SCALE GENOMIC DNA]</scope>
    <source>
        <strain evidence="7 8">CECT 7306</strain>
    </source>
</reference>
<dbReference type="EMBL" id="RJKN01000008">
    <property type="protein sequence ID" value="ROP26941.1"/>
    <property type="molecule type" value="Genomic_DNA"/>
</dbReference>
<dbReference type="PANTHER" id="PTHR33452:SF1">
    <property type="entry name" value="INNER MEMBRANE PROTEIN YPHA-RELATED"/>
    <property type="match status" value="1"/>
</dbReference>
<dbReference type="InterPro" id="IPR051907">
    <property type="entry name" value="DoxX-like_oxidoreductase"/>
</dbReference>
<sequence length="190" mass="18452">MSHRSRTDLGLLALRVGVGGTLFAHGAQKLFGWFGGHGLDATGGAMEAMGFRPGKRSALLAGLGEAAGGAGLALGLGTPVAGAATAATMTAAGTVHAPAGFWAASGGYELNAVLATTGAALAVAGPGRYSLDHALGHRLNRPWMVAAALAGVGVAAAQVIGARQKAVAASATTDAEQLDAAGDAEQAQDA</sequence>
<evidence type="ECO:0000256" key="1">
    <source>
        <dbReference type="ARBA" id="ARBA00004651"/>
    </source>
</evidence>
<dbReference type="GO" id="GO:0005886">
    <property type="term" value="C:plasma membrane"/>
    <property type="evidence" value="ECO:0007669"/>
    <property type="project" value="UniProtKB-SubCell"/>
</dbReference>
<comment type="subcellular location">
    <subcellularLocation>
        <location evidence="1">Cell membrane</location>
        <topology evidence="1">Multi-pass membrane protein</topology>
    </subcellularLocation>
</comment>
<name>A0A3N1G9Q9_9ACTN</name>
<dbReference type="OrthoDB" id="346004at2"/>
<organism evidence="7 8">
    <name type="scientific">Pseudokineococcus lusitanus</name>
    <dbReference type="NCBI Taxonomy" id="763993"/>
    <lineage>
        <taxon>Bacteria</taxon>
        <taxon>Bacillati</taxon>
        <taxon>Actinomycetota</taxon>
        <taxon>Actinomycetes</taxon>
        <taxon>Kineosporiales</taxon>
        <taxon>Kineosporiaceae</taxon>
        <taxon>Pseudokineococcus</taxon>
    </lineage>
</organism>
<protein>
    <submittedName>
        <fullName evidence="7">Putative oxidoreductase</fullName>
    </submittedName>
</protein>